<evidence type="ECO:0008006" key="5">
    <source>
        <dbReference type="Google" id="ProtNLM"/>
    </source>
</evidence>
<accession>A0ABN3YAC8</accession>
<evidence type="ECO:0000313" key="3">
    <source>
        <dbReference type="EMBL" id="GAA3014840.1"/>
    </source>
</evidence>
<gene>
    <name evidence="3" type="ORF">GCM10017559_42740</name>
</gene>
<feature type="region of interest" description="Disordered" evidence="1">
    <location>
        <begin position="60"/>
        <end position="81"/>
    </location>
</feature>
<feature type="transmembrane region" description="Helical" evidence="2">
    <location>
        <begin position="20"/>
        <end position="53"/>
    </location>
</feature>
<name>A0ABN3YAC8_9ACTN</name>
<keyword evidence="4" id="KW-1185">Reference proteome</keyword>
<dbReference type="EMBL" id="BAAAWD010000011">
    <property type="protein sequence ID" value="GAA3014840.1"/>
    <property type="molecule type" value="Genomic_DNA"/>
</dbReference>
<dbReference type="RefSeq" id="WP_344898076.1">
    <property type="nucleotide sequence ID" value="NZ_BAAAWD010000011.1"/>
</dbReference>
<keyword evidence="2" id="KW-0812">Transmembrane</keyword>
<evidence type="ECO:0000256" key="2">
    <source>
        <dbReference type="SAM" id="Phobius"/>
    </source>
</evidence>
<sequence>MSPFEEHLEALEIAAKALAWMGFIAVVVLLFAGQVTVPLAVAAGAILVSRVILYEVRETRTRQDRESAEEAELRREQRREHRERELRLRIRRLRRPER</sequence>
<keyword evidence="2" id="KW-1133">Transmembrane helix</keyword>
<evidence type="ECO:0000256" key="1">
    <source>
        <dbReference type="SAM" id="MobiDB-lite"/>
    </source>
</evidence>
<proteinExistence type="predicted"/>
<protein>
    <recommendedName>
        <fullName evidence="5">DUF4229 domain-containing protein</fullName>
    </recommendedName>
</protein>
<keyword evidence="2" id="KW-0472">Membrane</keyword>
<comment type="caution">
    <text evidence="3">The sequence shown here is derived from an EMBL/GenBank/DDBJ whole genome shotgun (WGS) entry which is preliminary data.</text>
</comment>
<dbReference type="Proteomes" id="UP001499930">
    <property type="component" value="Unassembled WGS sequence"/>
</dbReference>
<reference evidence="3 4" key="1">
    <citation type="journal article" date="2019" name="Int. J. Syst. Evol. Microbiol.">
        <title>The Global Catalogue of Microorganisms (GCM) 10K type strain sequencing project: providing services to taxonomists for standard genome sequencing and annotation.</title>
        <authorList>
            <consortium name="The Broad Institute Genomics Platform"/>
            <consortium name="The Broad Institute Genome Sequencing Center for Infectious Disease"/>
            <person name="Wu L."/>
            <person name="Ma J."/>
        </authorList>
    </citation>
    <scope>NUCLEOTIDE SEQUENCE [LARGE SCALE GENOMIC DNA]</scope>
    <source>
        <strain evidence="3 4">JCM 3106</strain>
    </source>
</reference>
<evidence type="ECO:0000313" key="4">
    <source>
        <dbReference type="Proteomes" id="UP001499930"/>
    </source>
</evidence>
<organism evidence="3 4">
    <name type="scientific">Streptosporangium longisporum</name>
    <dbReference type="NCBI Taxonomy" id="46187"/>
    <lineage>
        <taxon>Bacteria</taxon>
        <taxon>Bacillati</taxon>
        <taxon>Actinomycetota</taxon>
        <taxon>Actinomycetes</taxon>
        <taxon>Streptosporangiales</taxon>
        <taxon>Streptosporangiaceae</taxon>
        <taxon>Streptosporangium</taxon>
    </lineage>
</organism>